<evidence type="ECO:0008006" key="3">
    <source>
        <dbReference type="Google" id="ProtNLM"/>
    </source>
</evidence>
<comment type="caution">
    <text evidence="1">The sequence shown here is derived from an EMBL/GenBank/DDBJ whole genome shotgun (WGS) entry which is preliminary data.</text>
</comment>
<dbReference type="RefSeq" id="WP_111744749.1">
    <property type="nucleotide sequence ID" value="NZ_JBHSQY010000001.1"/>
</dbReference>
<organism evidence="1 2">
    <name type="scientific">Macrococcoides bohemicum</name>
    <dbReference type="NCBI Taxonomy" id="1903056"/>
    <lineage>
        <taxon>Bacteria</taxon>
        <taxon>Bacillati</taxon>
        <taxon>Bacillota</taxon>
        <taxon>Bacilli</taxon>
        <taxon>Bacillales</taxon>
        <taxon>Staphylococcaceae</taxon>
        <taxon>Macrococcoides</taxon>
    </lineage>
</organism>
<evidence type="ECO:0000313" key="1">
    <source>
        <dbReference type="EMBL" id="RAK50202.1"/>
    </source>
</evidence>
<accession>A0A328A6R6</accession>
<gene>
    <name evidence="1" type="ORF">BHX94_01695</name>
</gene>
<proteinExistence type="predicted"/>
<dbReference type="OrthoDB" id="2185796at2"/>
<dbReference type="EMBL" id="PZJG01000001">
    <property type="protein sequence ID" value="RAK50202.1"/>
    <property type="molecule type" value="Genomic_DNA"/>
</dbReference>
<sequence length="129" mass="14463">MARLSDLVNTSLNKNSVKIQGVDIPVSFTFASFEYVQEAYGQPYEVFEKDMNDKFANGKDVVLDKDAINLMVALIYSMVRSGGTECTPDELLNSIPQSELPGIFQAALDIFNNQIFQESDSKKIKQEKK</sequence>
<reference evidence="1 2" key="1">
    <citation type="journal article" date="2018" name="Front. Microbiol.">
        <title>Description and Comparative Genomics of Macrococcus caseolyticus subsp. hominis subsp. nov., Macrococcus goetzii sp. nov., Macrococcus epidermidis sp. nov., and Macrococcus bohemicus sp. nov., Novel Macrococci From Human Clinical Material With Virulence Potential and Suspected Uptake of Foreign DNA by Natural Transformation.</title>
        <authorList>
            <person name="Maslanova I."/>
            <person name="Wertheimer Z."/>
            <person name="Sedlacek I."/>
            <person name="Svec P."/>
            <person name="Indrakova A."/>
            <person name="Kovarovic V."/>
            <person name="Schumann P."/>
            <person name="Sproer C."/>
            <person name="Kralova S."/>
            <person name="Sedo O."/>
            <person name="Kristofova L."/>
            <person name="Vrbovska V."/>
            <person name="Fuzik T."/>
            <person name="Petras P."/>
            <person name="Zdrahal Z."/>
            <person name="Ruzickova V."/>
            <person name="Doskar J."/>
            <person name="Pantucek R."/>
        </authorList>
    </citation>
    <scope>NUCLEOTIDE SEQUENCE [LARGE SCALE GENOMIC DNA]</scope>
    <source>
        <strain evidence="1 2">03/115</strain>
    </source>
</reference>
<evidence type="ECO:0000313" key="2">
    <source>
        <dbReference type="Proteomes" id="UP000249579"/>
    </source>
</evidence>
<dbReference type="AlphaFoldDB" id="A0A328A6R6"/>
<dbReference type="Proteomes" id="UP000249579">
    <property type="component" value="Unassembled WGS sequence"/>
</dbReference>
<name>A0A328A6R6_9STAP</name>
<protein>
    <recommendedName>
        <fullName evidence="3">Phage tail protein</fullName>
    </recommendedName>
</protein>